<dbReference type="EMBL" id="CP002394">
    <property type="protein sequence ID" value="ADU29944.1"/>
    <property type="molecule type" value="Genomic_DNA"/>
</dbReference>
<dbReference type="KEGG" id="bco:Bcell_1681"/>
<evidence type="ECO:0000256" key="1">
    <source>
        <dbReference type="SAM" id="Phobius"/>
    </source>
</evidence>
<name>E6TWZ4_EVAC2</name>
<organism evidence="2 3">
    <name type="scientific">Evansella cellulosilytica (strain ATCC 21833 / DSM 2522 / FERM P-1141 / JCM 9156 / N-4)</name>
    <name type="common">Bacillus cellulosilyticus</name>
    <dbReference type="NCBI Taxonomy" id="649639"/>
    <lineage>
        <taxon>Bacteria</taxon>
        <taxon>Bacillati</taxon>
        <taxon>Bacillota</taxon>
        <taxon>Bacilli</taxon>
        <taxon>Bacillales</taxon>
        <taxon>Bacillaceae</taxon>
        <taxon>Evansella</taxon>
    </lineage>
</organism>
<protein>
    <submittedName>
        <fullName evidence="2">Uncharacterized protein</fullName>
    </submittedName>
</protein>
<keyword evidence="1" id="KW-1133">Transmembrane helix</keyword>
<feature type="transmembrane region" description="Helical" evidence="1">
    <location>
        <begin position="12"/>
        <end position="33"/>
    </location>
</feature>
<evidence type="ECO:0000313" key="2">
    <source>
        <dbReference type="EMBL" id="ADU29944.1"/>
    </source>
</evidence>
<evidence type="ECO:0000313" key="3">
    <source>
        <dbReference type="Proteomes" id="UP000001401"/>
    </source>
</evidence>
<sequence>MVKWRCEKGIALLLVIVILFILSYTFIHFVALYETEKNFLTLEKEWNDLNALLLNSANEVVFLLNEDTDIQLRYGTLDFFNGTVHYQITDENAYKKVVLKAKLNNGSERNARFLYDPYTKYVTNWVEGVGVH</sequence>
<accession>E6TWZ4</accession>
<dbReference type="Proteomes" id="UP000001401">
    <property type="component" value="Chromosome"/>
</dbReference>
<dbReference type="InterPro" id="IPR020372">
    <property type="entry name" value="Competence_ComGG"/>
</dbReference>
<proteinExistence type="predicted"/>
<keyword evidence="1" id="KW-0812">Transmembrane</keyword>
<dbReference type="Pfam" id="PF14173">
    <property type="entry name" value="ComGG"/>
    <property type="match status" value="1"/>
</dbReference>
<gene>
    <name evidence="2" type="ordered locus">Bcell_1681</name>
</gene>
<dbReference type="HOGENOM" id="CLU_1912821_0_0_9"/>
<reference evidence="2" key="1">
    <citation type="submission" date="2010-12" db="EMBL/GenBank/DDBJ databases">
        <title>Complete sequence of Bacillus cellulosilyticus DSM 2522.</title>
        <authorList>
            <consortium name="US DOE Joint Genome Institute"/>
            <person name="Lucas S."/>
            <person name="Copeland A."/>
            <person name="Lapidus A."/>
            <person name="Cheng J.-F."/>
            <person name="Bruce D."/>
            <person name="Goodwin L."/>
            <person name="Pitluck S."/>
            <person name="Chertkov O."/>
            <person name="Detter J.C."/>
            <person name="Han C."/>
            <person name="Tapia R."/>
            <person name="Land M."/>
            <person name="Hauser L."/>
            <person name="Jeffries C."/>
            <person name="Kyrpides N."/>
            <person name="Ivanova N."/>
            <person name="Mikhailova N."/>
            <person name="Brumm P."/>
            <person name="Mead D."/>
            <person name="Woyke T."/>
        </authorList>
    </citation>
    <scope>NUCLEOTIDE SEQUENCE [LARGE SCALE GENOMIC DNA]</scope>
    <source>
        <strain evidence="2">DSM 2522</strain>
    </source>
</reference>
<dbReference type="RefSeq" id="WP_013488281.1">
    <property type="nucleotide sequence ID" value="NC_014829.1"/>
</dbReference>
<keyword evidence="1" id="KW-0472">Membrane</keyword>
<keyword evidence="3" id="KW-1185">Reference proteome</keyword>
<dbReference type="AlphaFoldDB" id="E6TWZ4"/>
<dbReference type="STRING" id="649639.Bcell_1681"/>